<accession>A0A7R8Z148</accession>
<evidence type="ECO:0000259" key="8">
    <source>
        <dbReference type="SMART" id="SM01036"/>
    </source>
</evidence>
<dbReference type="SUPFAM" id="SSF48371">
    <property type="entry name" value="ARM repeat"/>
    <property type="match status" value="2"/>
</dbReference>
<dbReference type="InterPro" id="IPR012954">
    <property type="entry name" value="BP28_C_dom"/>
</dbReference>
<reference evidence="9 10" key="1">
    <citation type="submission" date="2020-11" db="EMBL/GenBank/DDBJ databases">
        <authorList>
            <person name="Wallbank WR R."/>
            <person name="Pardo Diaz C."/>
            <person name="Kozak K."/>
            <person name="Martin S."/>
            <person name="Jiggins C."/>
            <person name="Moest M."/>
            <person name="Warren A I."/>
            <person name="Generalovic N T."/>
            <person name="Byers J.R.P. K."/>
            <person name="Montejo-Kovacevich G."/>
            <person name="Yen C E."/>
        </authorList>
    </citation>
    <scope>NUCLEOTIDE SEQUENCE [LARGE SCALE GENOMIC DNA]</scope>
</reference>
<dbReference type="OMA" id="NDVMWKQ"/>
<dbReference type="Gene3D" id="1.25.10.10">
    <property type="entry name" value="Leucine-rich Repeat Variant"/>
    <property type="match status" value="3"/>
</dbReference>
<dbReference type="InParanoid" id="A0A7R8Z148"/>
<dbReference type="SMART" id="SM01036">
    <property type="entry name" value="BP28CT"/>
    <property type="match status" value="1"/>
</dbReference>
<dbReference type="OrthoDB" id="31183at2759"/>
<evidence type="ECO:0000256" key="5">
    <source>
        <dbReference type="ARBA" id="ARBA00023242"/>
    </source>
</evidence>
<dbReference type="InterPro" id="IPR040191">
    <property type="entry name" value="UTP10"/>
</dbReference>
<dbReference type="Pfam" id="PF23243">
    <property type="entry name" value="HEAT_HEATR1"/>
    <property type="match status" value="1"/>
</dbReference>
<comment type="subcellular location">
    <subcellularLocation>
        <location evidence="1 7">Nucleus</location>
        <location evidence="1 7">Nucleolus</location>
    </subcellularLocation>
</comment>
<evidence type="ECO:0000256" key="6">
    <source>
        <dbReference type="ARBA" id="ARBA00023274"/>
    </source>
</evidence>
<evidence type="ECO:0000256" key="4">
    <source>
        <dbReference type="ARBA" id="ARBA00022552"/>
    </source>
</evidence>
<dbReference type="Pfam" id="PF08146">
    <property type="entry name" value="BP28CT"/>
    <property type="match status" value="1"/>
</dbReference>
<dbReference type="Pfam" id="PF12397">
    <property type="entry name" value="U3snoRNP10"/>
    <property type="match status" value="1"/>
</dbReference>
<dbReference type="GO" id="GO:0000462">
    <property type="term" value="P:maturation of SSU-rRNA from tricistronic rRNA transcript (SSU-rRNA, 5.8S rRNA, LSU-rRNA)"/>
    <property type="evidence" value="ECO:0007669"/>
    <property type="project" value="TreeGrafter"/>
</dbReference>
<keyword evidence="4 7" id="KW-0698">rRNA processing</keyword>
<sequence>MSTSLAEQLRRLAAPQTSILFDSKKRPSILFDPKEAAEKDRSTIFEIGYNGLMELAALNPVFLQFEQTLFDRTTMTFERSVESQEVNKQLNQTIKRFFYCLSPYFMLQPAHMCLEWLIRRYHIHRFNRSELLQLIFPYHETKMFIRCLQVLTFKNTNDDWSWLLPVQGPGVPLSRSAVLNRAASDPAFLKFICKSTVDAVKELDTKAHTLQAQFAFYCTSVIGALEYASEIAEWHVSTLLSSVLKGMSSKVLDFCAAAYMIAAQLVAKTQLSSKLLQALISKVSQVEHARLHRGALSLLILIFQNQSANVQQLSLDALKKLISHEWIPASIDTLAKQGAVVSSLCEPLVGGCLQVVQTKGDDWQKCQSFLENFLMIVHLKGGEAINLIRCVLDNYRNQKHNDHHQDDGVIEIDSDDEDVLMVGVDVQGWYSGILQRLENQYPEEFEFVLKETMQGRENISESRREVLKSALAFHLKSLYSEDNAEIYANLYHYQARNRVEAVKFLVDNIEKLSLSKDDAVLKDCLLDRLSDDEPKVLLEILNLPTARMVALLGLETTALKLIEILYKRKPKSERWTKVLVETVKHLARKSVWKDGPVHRIILAIVPFLFPMSEHERLILKEVVVSDLADIHPLFKKIANQALKLKNIEEVCARNEELLKSQKRLLEVENLLSAFTDPRDSLGFLIIIFSYKDQSNVTLSVQFVQHVLEISSKYRLVTLGEGMRWYGAIKKNEIPLPLFLDCLQTIAEKAEITKSHSESTTNPVFVKIFEILLIKSFESSPEKGKKEYSGALSSILATSFPTLTEKLEFLSTYFLQDCVDESEKNLEIQIRAIRLFGIAVKSADNTTRLTNESCAKVLVALCNKTEFVRECALEALKMIYESPLTSLYSTYPQLVRAILERSDEIIMDHEQFPLILFSLVKDKKIKDALGQLIDVIEKPATSNTLKAEVLNMLIHVNDNRVFKKLVGIGLKTLEYVEQLDENTPILDRVRSRILYLIIRKIDGFTIKLVNEEPNASIFIRKIFKCHRVKSSHDAKPVSIAVALLENFDTELYDKLTPKLRSEFLEEVVTALTFNEDAALVSAGNKFVKRITLNTDFIGPILKGMQKACSSTSPEKTKRNKPVAHNPEVFNNPQWKKGITLLELIQNKKKMAGHKSIIVPLAEILEQCLKFEEQSNFEYAKQLVLSALLQCLQDPTVCSNLKGEVLRVNLVVQCIRDTQNPQTHHHALLLLAKCATLFPSQVLDNIMVIFTFMGSSVVRHDDAFSFQIITRIIESIVPTLAGIDSDQDRDKRVIHLLREFSVIALDVPEHRRLPLYTKLIRTLGPEKHLWIFLCLLMVKHVTHDDKSKTPQPHRFSKGDVPKRVEFALSLIKDFDVKVGLDTCMALFDYICKLPTDTDEAMETDDDETVLLDMKTCKPKELRHFKYVLVQIMSAFTSSTEFLNQIAALSGEETKAMKPYYQEFIIKILCYVPRVTGAMEQNSDTNQLQYWKVMLHHCYDVLENAISLLSPEMLLIVVQGLMQHRLLSVRKKVIEILIAKLQYKTDFFINCNDEHLINLLQSLNDFLETIFNKDQSAPNDMLYIQQSALIAIKLLSRFLAEKHTDVFKEILIKLTKILKKHDSVPRIVLAAVLLATTEICSNLKAHAISHLSKFMPYIIEVLQEQADILAEQPCDNISIAIVTSVQKLFDTLPLFLGPYMVDILSALVTVWVRLEKYPNEPRTNIIITKLTAIWGKIAGTIPLRVIIPACEKTYTKLTDAQQYVEIKYLMKLLNECFANASSDDIQSLQVDVADFYISVLDFRVKNAKIVGEENVQNTEESILDSFVSLVLKLSESSFRPLYQKVYDWAMRKNEEKDRVITYFVLSAKIAEALKSLFVLFASDIIKDAAELLDQCNSSKTESDLYFPGSNQKNKLLIKNILKTLHKIFLHDSKDFINEHRFDILMQPLVDQLQNPLIIEDESLTGSLQSCLSQLALVTHNDTLWKRLNYQILLKTRNNNPEIRIAAINCCVQMAQKLGEQFIPLLPETVPFIAELFEDEVERVEKSCRRGTQEMEKSLGISLQEYF</sequence>
<dbReference type="FunCoup" id="A0A7R8Z148">
    <property type="interactions" value="1906"/>
</dbReference>
<dbReference type="GO" id="GO:0032040">
    <property type="term" value="C:small-subunit processome"/>
    <property type="evidence" value="ECO:0007669"/>
    <property type="project" value="TreeGrafter"/>
</dbReference>
<keyword evidence="3 7" id="KW-0690">Ribosome biogenesis</keyword>
<keyword evidence="10" id="KW-1185">Reference proteome</keyword>
<evidence type="ECO:0000313" key="10">
    <source>
        <dbReference type="Proteomes" id="UP000594454"/>
    </source>
</evidence>
<gene>
    <name evidence="9" type="ORF">HERILL_LOCUS14603</name>
</gene>
<dbReference type="InterPro" id="IPR056473">
    <property type="entry name" value="HEAT_Utp10/HEAT1"/>
</dbReference>
<proteinExistence type="inferred from homology"/>
<evidence type="ECO:0000256" key="2">
    <source>
        <dbReference type="ARBA" id="ARBA00010559"/>
    </source>
</evidence>
<evidence type="ECO:0000256" key="1">
    <source>
        <dbReference type="ARBA" id="ARBA00004604"/>
    </source>
</evidence>
<evidence type="ECO:0000313" key="9">
    <source>
        <dbReference type="EMBL" id="CAD7092226.1"/>
    </source>
</evidence>
<dbReference type="PANTHER" id="PTHR13457">
    <property type="entry name" value="BAP28"/>
    <property type="match status" value="1"/>
</dbReference>
<organism evidence="9 10">
    <name type="scientific">Hermetia illucens</name>
    <name type="common">Black soldier fly</name>
    <dbReference type="NCBI Taxonomy" id="343691"/>
    <lineage>
        <taxon>Eukaryota</taxon>
        <taxon>Metazoa</taxon>
        <taxon>Ecdysozoa</taxon>
        <taxon>Arthropoda</taxon>
        <taxon>Hexapoda</taxon>
        <taxon>Insecta</taxon>
        <taxon>Pterygota</taxon>
        <taxon>Neoptera</taxon>
        <taxon>Endopterygota</taxon>
        <taxon>Diptera</taxon>
        <taxon>Brachycera</taxon>
        <taxon>Stratiomyomorpha</taxon>
        <taxon>Stratiomyidae</taxon>
        <taxon>Hermetiinae</taxon>
        <taxon>Hermetia</taxon>
    </lineage>
</organism>
<evidence type="ECO:0000256" key="3">
    <source>
        <dbReference type="ARBA" id="ARBA00022517"/>
    </source>
</evidence>
<dbReference type="GO" id="GO:0045943">
    <property type="term" value="P:positive regulation of transcription by RNA polymerase I"/>
    <property type="evidence" value="ECO:0007669"/>
    <property type="project" value="TreeGrafter"/>
</dbReference>
<dbReference type="GO" id="GO:0030515">
    <property type="term" value="F:snoRNA binding"/>
    <property type="evidence" value="ECO:0007669"/>
    <property type="project" value="TreeGrafter"/>
</dbReference>
<dbReference type="EMBL" id="LR899014">
    <property type="protein sequence ID" value="CAD7092226.1"/>
    <property type="molecule type" value="Genomic_DNA"/>
</dbReference>
<dbReference type="GO" id="GO:0030686">
    <property type="term" value="C:90S preribosome"/>
    <property type="evidence" value="ECO:0007669"/>
    <property type="project" value="TreeGrafter"/>
</dbReference>
<dbReference type="InterPro" id="IPR011989">
    <property type="entry name" value="ARM-like"/>
</dbReference>
<dbReference type="InterPro" id="IPR022125">
    <property type="entry name" value="U3snoRNP10_N"/>
</dbReference>
<keyword evidence="6 7" id="KW-0687">Ribonucleoprotein</keyword>
<dbReference type="PANTHER" id="PTHR13457:SF1">
    <property type="entry name" value="HEAT REPEAT-CONTAINING PROTEIN 1"/>
    <property type="match status" value="1"/>
</dbReference>
<comment type="similarity">
    <text evidence="2 7">Belongs to the HEATR1/UTP10 family.</text>
</comment>
<protein>
    <recommendedName>
        <fullName evidence="7">HEAT repeat-containing protein 1</fullName>
    </recommendedName>
</protein>
<keyword evidence="5 7" id="KW-0539">Nucleus</keyword>
<dbReference type="GO" id="GO:0034455">
    <property type="term" value="C:t-UTP complex"/>
    <property type="evidence" value="ECO:0007669"/>
    <property type="project" value="TreeGrafter"/>
</dbReference>
<dbReference type="Proteomes" id="UP000594454">
    <property type="component" value="Chromosome 6"/>
</dbReference>
<evidence type="ECO:0000256" key="7">
    <source>
        <dbReference type="RuleBase" id="RU367065"/>
    </source>
</evidence>
<comment type="function">
    <text evidence="7">Involved in nucleolar processing of pre-18S ribosomal RNA.</text>
</comment>
<name>A0A7R8Z148_HERIL</name>
<feature type="domain" description="BP28 C-terminal" evidence="8">
    <location>
        <begin position="1779"/>
        <end position="1932"/>
    </location>
</feature>
<dbReference type="InterPro" id="IPR016024">
    <property type="entry name" value="ARM-type_fold"/>
</dbReference>